<organism evidence="1 2">
    <name type="scientific">Nocardioides pinisoli</name>
    <dbReference type="NCBI Taxonomy" id="2950279"/>
    <lineage>
        <taxon>Bacteria</taxon>
        <taxon>Bacillati</taxon>
        <taxon>Actinomycetota</taxon>
        <taxon>Actinomycetes</taxon>
        <taxon>Propionibacteriales</taxon>
        <taxon>Nocardioidaceae</taxon>
        <taxon>Nocardioides</taxon>
    </lineage>
</organism>
<dbReference type="Proteomes" id="UP001204524">
    <property type="component" value="Unassembled WGS sequence"/>
</dbReference>
<gene>
    <name evidence="1" type="ORF">NCI01_10565</name>
</gene>
<dbReference type="Gene3D" id="1.25.40.10">
    <property type="entry name" value="Tetratricopeptide repeat domain"/>
    <property type="match status" value="1"/>
</dbReference>
<accession>A0ABT1KWU7</accession>
<dbReference type="InterPro" id="IPR011990">
    <property type="entry name" value="TPR-like_helical_dom_sf"/>
</dbReference>
<evidence type="ECO:0000313" key="1">
    <source>
        <dbReference type="EMBL" id="MCP3422240.1"/>
    </source>
</evidence>
<keyword evidence="2" id="KW-1185">Reference proteome</keyword>
<evidence type="ECO:0000313" key="2">
    <source>
        <dbReference type="Proteomes" id="UP001204524"/>
    </source>
</evidence>
<comment type="caution">
    <text evidence="1">The sequence shown here is derived from an EMBL/GenBank/DDBJ whole genome shotgun (WGS) entry which is preliminary data.</text>
</comment>
<name>A0ABT1KWU7_9ACTN</name>
<sequence length="366" mass="39491">MVVDTDALAHEGVELVLGQTTTIGVRSRELTAAALALVPTEQPDRPEVSDVLEVAHASLMHVDLPHERLAVASRVLTSARAGGDRELEARALLMRGSDRLALGRFADGWSDYAAARELALTQGQPIVDVIVRYAEVLRPLAEGRPDDAEQLLAQVVALHRRTTIVSADVLEPLFQLNVDLVYGGPTRWARAERLVDLMPAGPLDELRALVLQRTGRAADVPGLLGDWADQRPLDDDFLWLYTTAYRAEVWAGLGDLEAAAALRDRLLPYRGLPVWVGTGVGLAGFTDHYLGLLARTLGELDEAVAQLEAARDQAAGEGMAAFEVLTTHEIARTLARRGRPGDAAEATRLAAEAATRASRIGLVLPR</sequence>
<dbReference type="EMBL" id="JANARS010000004">
    <property type="protein sequence ID" value="MCP3422240.1"/>
    <property type="molecule type" value="Genomic_DNA"/>
</dbReference>
<dbReference type="RefSeq" id="WP_254181443.1">
    <property type="nucleotide sequence ID" value="NZ_JANARS010000004.1"/>
</dbReference>
<proteinExistence type="predicted"/>
<reference evidence="1 2" key="1">
    <citation type="submission" date="2022-06" db="EMBL/GenBank/DDBJ databases">
        <authorList>
            <person name="So Y."/>
        </authorList>
    </citation>
    <scope>NUCLEOTIDE SEQUENCE [LARGE SCALE GENOMIC DNA]</scope>
    <source>
        <strain evidence="1 2">STR3</strain>
    </source>
</reference>
<protein>
    <submittedName>
        <fullName evidence="1">Uncharacterized protein</fullName>
    </submittedName>
</protein>